<dbReference type="Proteomes" id="UP001168877">
    <property type="component" value="Unassembled WGS sequence"/>
</dbReference>
<gene>
    <name evidence="2" type="ORF">LWI29_001653</name>
</gene>
<feature type="region of interest" description="Disordered" evidence="1">
    <location>
        <begin position="77"/>
        <end position="123"/>
    </location>
</feature>
<evidence type="ECO:0000256" key="1">
    <source>
        <dbReference type="SAM" id="MobiDB-lite"/>
    </source>
</evidence>
<feature type="compositionally biased region" description="Basic and acidic residues" evidence="1">
    <location>
        <begin position="1"/>
        <end position="24"/>
    </location>
</feature>
<comment type="caution">
    <text evidence="2">The sequence shown here is derived from an EMBL/GenBank/DDBJ whole genome shotgun (WGS) entry which is preliminary data.</text>
</comment>
<feature type="region of interest" description="Disordered" evidence="1">
    <location>
        <begin position="1"/>
        <end position="54"/>
    </location>
</feature>
<keyword evidence="3" id="KW-1185">Reference proteome</keyword>
<proteinExistence type="predicted"/>
<reference evidence="2" key="1">
    <citation type="journal article" date="2022" name="Plant J.">
        <title>Strategies of tolerance reflected in two North American maple genomes.</title>
        <authorList>
            <person name="McEvoy S.L."/>
            <person name="Sezen U.U."/>
            <person name="Trouern-Trend A."/>
            <person name="McMahon S.M."/>
            <person name="Schaberg P.G."/>
            <person name="Yang J."/>
            <person name="Wegrzyn J.L."/>
            <person name="Swenson N.G."/>
        </authorList>
    </citation>
    <scope>NUCLEOTIDE SEQUENCE</scope>
    <source>
        <strain evidence="2">NS2018</strain>
    </source>
</reference>
<feature type="compositionally biased region" description="Acidic residues" evidence="1">
    <location>
        <begin position="91"/>
        <end position="100"/>
    </location>
</feature>
<name>A0AA39UZ54_ACESA</name>
<feature type="compositionally biased region" description="Basic residues" evidence="1">
    <location>
        <begin position="77"/>
        <end position="86"/>
    </location>
</feature>
<dbReference type="EMBL" id="JAUESC010000386">
    <property type="protein sequence ID" value="KAK0575499.1"/>
    <property type="molecule type" value="Genomic_DNA"/>
</dbReference>
<sequence>MPRQEGEEQDDSDKVPNKDDKGIEMEQDFATDTFSVSEDPSGDDDDDKDGEDDNWSLQWEKLELIMKSLMKSFRIRRRRSQHRKRKRLDDLSDTENAEDLNMDKDEAFADPSGLKLDEPNQFG</sequence>
<evidence type="ECO:0000313" key="3">
    <source>
        <dbReference type="Proteomes" id="UP001168877"/>
    </source>
</evidence>
<dbReference type="AlphaFoldDB" id="A0AA39UZ54"/>
<protein>
    <submittedName>
        <fullName evidence="2">Uncharacterized protein</fullName>
    </submittedName>
</protein>
<accession>A0AA39UZ54</accession>
<evidence type="ECO:0000313" key="2">
    <source>
        <dbReference type="EMBL" id="KAK0575499.1"/>
    </source>
</evidence>
<feature type="compositionally biased region" description="Acidic residues" evidence="1">
    <location>
        <begin position="40"/>
        <end position="54"/>
    </location>
</feature>
<organism evidence="2 3">
    <name type="scientific">Acer saccharum</name>
    <name type="common">Sugar maple</name>
    <dbReference type="NCBI Taxonomy" id="4024"/>
    <lineage>
        <taxon>Eukaryota</taxon>
        <taxon>Viridiplantae</taxon>
        <taxon>Streptophyta</taxon>
        <taxon>Embryophyta</taxon>
        <taxon>Tracheophyta</taxon>
        <taxon>Spermatophyta</taxon>
        <taxon>Magnoliopsida</taxon>
        <taxon>eudicotyledons</taxon>
        <taxon>Gunneridae</taxon>
        <taxon>Pentapetalae</taxon>
        <taxon>rosids</taxon>
        <taxon>malvids</taxon>
        <taxon>Sapindales</taxon>
        <taxon>Sapindaceae</taxon>
        <taxon>Hippocastanoideae</taxon>
        <taxon>Acereae</taxon>
        <taxon>Acer</taxon>
    </lineage>
</organism>
<reference evidence="2" key="2">
    <citation type="submission" date="2023-06" db="EMBL/GenBank/DDBJ databases">
        <authorList>
            <person name="Swenson N.G."/>
            <person name="Wegrzyn J.L."/>
            <person name="Mcevoy S.L."/>
        </authorList>
    </citation>
    <scope>NUCLEOTIDE SEQUENCE</scope>
    <source>
        <strain evidence="2">NS2018</strain>
        <tissue evidence="2">Leaf</tissue>
    </source>
</reference>